<feature type="compositionally biased region" description="Pro residues" evidence="1">
    <location>
        <begin position="34"/>
        <end position="50"/>
    </location>
</feature>
<feature type="domain" description="Sequestosome-1 UBA" evidence="2">
    <location>
        <begin position="83"/>
        <end position="122"/>
    </location>
</feature>
<dbReference type="SUPFAM" id="SSF46934">
    <property type="entry name" value="UBA-like"/>
    <property type="match status" value="1"/>
</dbReference>
<dbReference type="InterPro" id="IPR009060">
    <property type="entry name" value="UBA-like_sf"/>
</dbReference>
<evidence type="ECO:0000256" key="1">
    <source>
        <dbReference type="SAM" id="MobiDB-lite"/>
    </source>
</evidence>
<gene>
    <name evidence="3" type="primary">ORF186187</name>
</gene>
<feature type="compositionally biased region" description="Polar residues" evidence="1">
    <location>
        <begin position="8"/>
        <end position="17"/>
    </location>
</feature>
<dbReference type="Pfam" id="PF16577">
    <property type="entry name" value="UBA_5"/>
    <property type="match status" value="1"/>
</dbReference>
<name>A0A0B7BGF0_9EUPU</name>
<organism evidence="3">
    <name type="scientific">Arion vulgaris</name>
    <dbReference type="NCBI Taxonomy" id="1028688"/>
    <lineage>
        <taxon>Eukaryota</taxon>
        <taxon>Metazoa</taxon>
        <taxon>Spiralia</taxon>
        <taxon>Lophotrochozoa</taxon>
        <taxon>Mollusca</taxon>
        <taxon>Gastropoda</taxon>
        <taxon>Heterobranchia</taxon>
        <taxon>Euthyneura</taxon>
        <taxon>Panpulmonata</taxon>
        <taxon>Eupulmonata</taxon>
        <taxon>Stylommatophora</taxon>
        <taxon>Helicina</taxon>
        <taxon>Arionoidea</taxon>
        <taxon>Arionidae</taxon>
        <taxon>Arion</taxon>
    </lineage>
</organism>
<dbReference type="AlphaFoldDB" id="A0A0B7BGF0"/>
<dbReference type="EMBL" id="HACG01045173">
    <property type="protein sequence ID" value="CEK92038.1"/>
    <property type="molecule type" value="Transcribed_RNA"/>
</dbReference>
<feature type="non-terminal residue" evidence="3">
    <location>
        <position position="1"/>
    </location>
</feature>
<sequence>KSKEDVNKTGSDNSSDDWTYVRDDEPDVKFPNSAPIPMPGPTAIPMPGPNPTSQATSIPTPPPRPTTGPQTGDSQNKIYPNLRIQQSLDQMLAMGFSDTDGWLTAILTEFNGDIGSTLDAIKAKATQQLENLRDNTK</sequence>
<evidence type="ECO:0000259" key="2">
    <source>
        <dbReference type="Pfam" id="PF16577"/>
    </source>
</evidence>
<protein>
    <recommendedName>
        <fullName evidence="2">Sequestosome-1 UBA domain-containing protein</fullName>
    </recommendedName>
</protein>
<dbReference type="Gene3D" id="1.10.8.10">
    <property type="entry name" value="DNA helicase RuvA subunit, C-terminal domain"/>
    <property type="match status" value="1"/>
</dbReference>
<feature type="region of interest" description="Disordered" evidence="1">
    <location>
        <begin position="1"/>
        <end position="77"/>
    </location>
</feature>
<accession>A0A0B7BGF0</accession>
<reference evidence="3" key="1">
    <citation type="submission" date="2014-12" db="EMBL/GenBank/DDBJ databases">
        <title>Insight into the proteome of Arion vulgaris.</title>
        <authorList>
            <person name="Aradska J."/>
            <person name="Bulat T."/>
            <person name="Smidak R."/>
            <person name="Sarate P."/>
            <person name="Gangsoo J."/>
            <person name="Sialana F."/>
            <person name="Bilban M."/>
            <person name="Lubec G."/>
        </authorList>
    </citation>
    <scope>NUCLEOTIDE SEQUENCE</scope>
    <source>
        <tissue evidence="3">Skin</tissue>
    </source>
</reference>
<proteinExistence type="predicted"/>
<dbReference type="InterPro" id="IPR033741">
    <property type="entry name" value="SQSTM_UBA"/>
</dbReference>
<evidence type="ECO:0000313" key="3">
    <source>
        <dbReference type="EMBL" id="CEK92038.1"/>
    </source>
</evidence>